<dbReference type="GO" id="GO:0030170">
    <property type="term" value="F:pyridoxal phosphate binding"/>
    <property type="evidence" value="ECO:0007669"/>
    <property type="project" value="InterPro"/>
</dbReference>
<keyword evidence="4" id="KW-1185">Reference proteome</keyword>
<evidence type="ECO:0000313" key="4">
    <source>
        <dbReference type="Proteomes" id="UP001431209"/>
    </source>
</evidence>
<dbReference type="PANTHER" id="PTHR43795">
    <property type="entry name" value="BIFUNCTIONAL ASPARTATE AMINOTRANSFERASE AND GLUTAMATE/ASPARTATE-PREPHENATE AMINOTRANSFERASE-RELATED"/>
    <property type="match status" value="1"/>
</dbReference>
<dbReference type="InterPro" id="IPR015424">
    <property type="entry name" value="PyrdxlP-dep_Trfase"/>
</dbReference>
<dbReference type="GO" id="GO:0006520">
    <property type="term" value="P:amino acid metabolic process"/>
    <property type="evidence" value="ECO:0007669"/>
    <property type="project" value="TreeGrafter"/>
</dbReference>
<dbReference type="CDD" id="cd00609">
    <property type="entry name" value="AAT_like"/>
    <property type="match status" value="1"/>
</dbReference>
<dbReference type="Gene3D" id="3.40.640.10">
    <property type="entry name" value="Type I PLP-dependent aspartate aminotransferase-like (Major domain)"/>
    <property type="match status" value="1"/>
</dbReference>
<dbReference type="SUPFAM" id="SSF53383">
    <property type="entry name" value="PLP-dependent transferases"/>
    <property type="match status" value="1"/>
</dbReference>
<name>A0AAW2YQL0_9EUKA</name>
<evidence type="ECO:0000313" key="3">
    <source>
        <dbReference type="EMBL" id="KAL0479183.1"/>
    </source>
</evidence>
<dbReference type="GO" id="GO:0008483">
    <property type="term" value="F:transaminase activity"/>
    <property type="evidence" value="ECO:0007669"/>
    <property type="project" value="TreeGrafter"/>
</dbReference>
<dbReference type="Gene3D" id="3.90.1150.10">
    <property type="entry name" value="Aspartate Aminotransferase, domain 1"/>
    <property type="match status" value="1"/>
</dbReference>
<dbReference type="InterPro" id="IPR004839">
    <property type="entry name" value="Aminotransferase_I/II_large"/>
</dbReference>
<evidence type="ECO:0000256" key="1">
    <source>
        <dbReference type="ARBA" id="ARBA00022898"/>
    </source>
</evidence>
<evidence type="ECO:0000259" key="2">
    <source>
        <dbReference type="Pfam" id="PF00155"/>
    </source>
</evidence>
<dbReference type="InterPro" id="IPR015421">
    <property type="entry name" value="PyrdxlP-dep_Trfase_major"/>
</dbReference>
<dbReference type="AlphaFoldDB" id="A0AAW2YQL0"/>
<organism evidence="3 4">
    <name type="scientific">Acrasis kona</name>
    <dbReference type="NCBI Taxonomy" id="1008807"/>
    <lineage>
        <taxon>Eukaryota</taxon>
        <taxon>Discoba</taxon>
        <taxon>Heterolobosea</taxon>
        <taxon>Tetramitia</taxon>
        <taxon>Eutetramitia</taxon>
        <taxon>Acrasidae</taxon>
        <taxon>Acrasis</taxon>
    </lineage>
</organism>
<keyword evidence="1" id="KW-0663">Pyridoxal phosphate</keyword>
<dbReference type="EMBL" id="JAOPGA020000507">
    <property type="protein sequence ID" value="KAL0479183.1"/>
    <property type="molecule type" value="Genomic_DNA"/>
</dbReference>
<sequence length="449" mass="50979">MTKRSAPPLANRFTAEDPLFVQAIGKAFSDLYNATSNPTGYINIGVAENTLTADLMTEYIQTINKDHPVQTTDLNYTDFAGAPQFRTQLAKFFQKRLFALSNEVATVDPNNFMVFNGAGSIIESLSSSVCESGNYIMIPAPQYLAFENDLNRRFGCNMLPLYMPYNKEANEFQLNKRDIQACLDQAKSEGKKVRGFLLCNPNNPTGDIYPRELVEWIIDWCSENSIHFISDEVYGLSIFNKRNGEEFVSAGRIAHEGIASGNASHDYTHVHIVYSFSKDITLNGFRVGVLYTLNQDVLNFMRGNSYFQGVSSHTQKLLTHLLERDDLLGNFLLENNKNLTHSYNQVASALDEFKIKYVVPSAGVLMWVDLSELIKKKLNKDTIDQQDEITFWQGCFDEARVYIPAGQFFKCNVPGWFRVCFTTYSADITTLAFQRILNWVEKNERIIVN</sequence>
<dbReference type="InterPro" id="IPR015422">
    <property type="entry name" value="PyrdxlP-dep_Trfase_small"/>
</dbReference>
<dbReference type="InterPro" id="IPR050478">
    <property type="entry name" value="Ethylene_sulfur-biosynth"/>
</dbReference>
<dbReference type="Proteomes" id="UP001431209">
    <property type="component" value="Unassembled WGS sequence"/>
</dbReference>
<dbReference type="PRINTS" id="PR00753">
    <property type="entry name" value="ACCSYNTHASE"/>
</dbReference>
<dbReference type="Pfam" id="PF00155">
    <property type="entry name" value="Aminotran_1_2"/>
    <property type="match status" value="1"/>
</dbReference>
<reference evidence="3 4" key="1">
    <citation type="submission" date="2024-03" db="EMBL/GenBank/DDBJ databases">
        <title>The Acrasis kona genome and developmental transcriptomes reveal deep origins of eukaryotic multicellular pathways.</title>
        <authorList>
            <person name="Sheikh S."/>
            <person name="Fu C.-J."/>
            <person name="Brown M.W."/>
            <person name="Baldauf S.L."/>
        </authorList>
    </citation>
    <scope>NUCLEOTIDE SEQUENCE [LARGE SCALE GENOMIC DNA]</scope>
    <source>
        <strain evidence="3 4">ATCC MYA-3509</strain>
    </source>
</reference>
<dbReference type="PANTHER" id="PTHR43795:SF39">
    <property type="entry name" value="AMINOTRANSFERASE CLASS I_CLASSII DOMAIN-CONTAINING PROTEIN"/>
    <property type="match status" value="1"/>
</dbReference>
<protein>
    <submittedName>
        <fullName evidence="3">1-aminocyclopropane-1-carboxylate synthase</fullName>
    </submittedName>
</protein>
<feature type="domain" description="Aminotransferase class I/classII large" evidence="2">
    <location>
        <begin position="44"/>
        <end position="430"/>
    </location>
</feature>
<gene>
    <name evidence="3" type="ORF">AKO1_009591</name>
</gene>
<accession>A0AAW2YQL0</accession>
<comment type="caution">
    <text evidence="3">The sequence shown here is derived from an EMBL/GenBank/DDBJ whole genome shotgun (WGS) entry which is preliminary data.</text>
</comment>
<proteinExistence type="predicted"/>